<sequence length="180" mass="20620">MDLRPRFPTFSALRPRPRPRLPLLLLQFLRLHLQHHQGLLRRKEGLWGSELFVHGHDGEESTRGAGGLFESRGHIVELVSEARRRWRGGEEVACRVVRVCVDGWGLGWRRVLPLRVWVAASMWLGLRVSGEKSWEVLKRVEEISGVPAKMIGAAEARLERGLRGRQRRGVEVLEEGWAEC</sequence>
<reference evidence="1" key="1">
    <citation type="submission" date="2020-06" db="EMBL/GenBank/DDBJ databases">
        <authorList>
            <person name="Li T."/>
            <person name="Hu X."/>
            <person name="Zhang T."/>
            <person name="Song X."/>
            <person name="Zhang H."/>
            <person name="Dai N."/>
            <person name="Sheng W."/>
            <person name="Hou X."/>
            <person name="Wei L."/>
        </authorList>
    </citation>
    <scope>NUCLEOTIDE SEQUENCE</scope>
    <source>
        <strain evidence="1">G01</strain>
        <tissue evidence="1">Leaf</tissue>
    </source>
</reference>
<reference evidence="1" key="2">
    <citation type="journal article" date="2024" name="Plant">
        <title>Genomic evolution and insights into agronomic trait innovations of Sesamum species.</title>
        <authorList>
            <person name="Miao H."/>
            <person name="Wang L."/>
            <person name="Qu L."/>
            <person name="Liu H."/>
            <person name="Sun Y."/>
            <person name="Le M."/>
            <person name="Wang Q."/>
            <person name="Wei S."/>
            <person name="Zheng Y."/>
            <person name="Lin W."/>
            <person name="Duan Y."/>
            <person name="Cao H."/>
            <person name="Xiong S."/>
            <person name="Wang X."/>
            <person name="Wei L."/>
            <person name="Li C."/>
            <person name="Ma Q."/>
            <person name="Ju M."/>
            <person name="Zhao R."/>
            <person name="Li G."/>
            <person name="Mu C."/>
            <person name="Tian Q."/>
            <person name="Mei H."/>
            <person name="Zhang T."/>
            <person name="Gao T."/>
            <person name="Zhang H."/>
        </authorList>
    </citation>
    <scope>NUCLEOTIDE SEQUENCE</scope>
    <source>
        <strain evidence="1">G01</strain>
    </source>
</reference>
<name>A0AAW2LJT0_9LAMI</name>
<accession>A0AAW2LJT0</accession>
<proteinExistence type="predicted"/>
<organism evidence="1">
    <name type="scientific">Sesamum angustifolium</name>
    <dbReference type="NCBI Taxonomy" id="2727405"/>
    <lineage>
        <taxon>Eukaryota</taxon>
        <taxon>Viridiplantae</taxon>
        <taxon>Streptophyta</taxon>
        <taxon>Embryophyta</taxon>
        <taxon>Tracheophyta</taxon>
        <taxon>Spermatophyta</taxon>
        <taxon>Magnoliopsida</taxon>
        <taxon>eudicotyledons</taxon>
        <taxon>Gunneridae</taxon>
        <taxon>Pentapetalae</taxon>
        <taxon>asterids</taxon>
        <taxon>lamiids</taxon>
        <taxon>Lamiales</taxon>
        <taxon>Pedaliaceae</taxon>
        <taxon>Sesamum</taxon>
    </lineage>
</organism>
<dbReference type="AlphaFoldDB" id="A0AAW2LJT0"/>
<dbReference type="EMBL" id="JACGWK010000013">
    <property type="protein sequence ID" value="KAL0319532.1"/>
    <property type="molecule type" value="Genomic_DNA"/>
</dbReference>
<gene>
    <name evidence="1" type="ORF">Sangu_2109400</name>
</gene>
<protein>
    <submittedName>
        <fullName evidence="1">Uncharacterized protein</fullName>
    </submittedName>
</protein>
<comment type="caution">
    <text evidence="1">The sequence shown here is derived from an EMBL/GenBank/DDBJ whole genome shotgun (WGS) entry which is preliminary data.</text>
</comment>
<evidence type="ECO:0000313" key="1">
    <source>
        <dbReference type="EMBL" id="KAL0319532.1"/>
    </source>
</evidence>